<evidence type="ECO:0000256" key="4">
    <source>
        <dbReference type="ARBA" id="ARBA00022989"/>
    </source>
</evidence>
<protein>
    <submittedName>
        <fullName evidence="8">AI-2E family transporter</fullName>
    </submittedName>
</protein>
<feature type="transmembrane region" description="Helical" evidence="7">
    <location>
        <begin position="138"/>
        <end position="164"/>
    </location>
</feature>
<reference evidence="8" key="1">
    <citation type="submission" date="2021-05" db="EMBL/GenBank/DDBJ databases">
        <authorList>
            <person name="Pietrasiak N."/>
            <person name="Ward R."/>
            <person name="Stajich J.E."/>
            <person name="Kurbessoian T."/>
        </authorList>
    </citation>
    <scope>NUCLEOTIDE SEQUENCE</scope>
    <source>
        <strain evidence="8">UHER 2000/2452</strain>
    </source>
</reference>
<dbReference type="EMBL" id="JAHHHD010000041">
    <property type="protein sequence ID" value="MBW4661636.1"/>
    <property type="molecule type" value="Genomic_DNA"/>
</dbReference>
<evidence type="ECO:0000256" key="6">
    <source>
        <dbReference type="SAM" id="MobiDB-lite"/>
    </source>
</evidence>
<feature type="transmembrane region" description="Helical" evidence="7">
    <location>
        <begin position="6"/>
        <end position="35"/>
    </location>
</feature>
<keyword evidence="4 7" id="KW-1133">Transmembrane helix</keyword>
<dbReference type="Proteomes" id="UP000757435">
    <property type="component" value="Unassembled WGS sequence"/>
</dbReference>
<evidence type="ECO:0000256" key="1">
    <source>
        <dbReference type="ARBA" id="ARBA00004141"/>
    </source>
</evidence>
<comment type="caution">
    <text evidence="8">The sequence shown here is derived from an EMBL/GenBank/DDBJ whole genome shotgun (WGS) entry which is preliminary data.</text>
</comment>
<dbReference type="AlphaFoldDB" id="A0A951QH11"/>
<evidence type="ECO:0000313" key="8">
    <source>
        <dbReference type="EMBL" id="MBW4661636.1"/>
    </source>
</evidence>
<reference evidence="8" key="2">
    <citation type="journal article" date="2022" name="Microbiol. Resour. Announc.">
        <title>Metagenome Sequencing to Explore Phylogenomics of Terrestrial Cyanobacteria.</title>
        <authorList>
            <person name="Ward R.D."/>
            <person name="Stajich J.E."/>
            <person name="Johansen J.R."/>
            <person name="Huntemann M."/>
            <person name="Clum A."/>
            <person name="Foster B."/>
            <person name="Foster B."/>
            <person name="Roux S."/>
            <person name="Palaniappan K."/>
            <person name="Varghese N."/>
            <person name="Mukherjee S."/>
            <person name="Reddy T.B.K."/>
            <person name="Daum C."/>
            <person name="Copeland A."/>
            <person name="Chen I.A."/>
            <person name="Ivanova N.N."/>
            <person name="Kyrpides N.C."/>
            <person name="Shapiro N."/>
            <person name="Eloe-Fadrosh E.A."/>
            <person name="Pietrasiak N."/>
        </authorList>
    </citation>
    <scope>NUCLEOTIDE SEQUENCE</scope>
    <source>
        <strain evidence="8">UHER 2000/2452</strain>
    </source>
</reference>
<name>A0A951QH11_9CYAN</name>
<organism evidence="8 9">
    <name type="scientific">Drouetiella hepatica Uher 2000/2452</name>
    <dbReference type="NCBI Taxonomy" id="904376"/>
    <lineage>
        <taxon>Bacteria</taxon>
        <taxon>Bacillati</taxon>
        <taxon>Cyanobacteriota</taxon>
        <taxon>Cyanophyceae</taxon>
        <taxon>Oculatellales</taxon>
        <taxon>Oculatellaceae</taxon>
        <taxon>Drouetiella</taxon>
    </lineage>
</organism>
<keyword evidence="3 7" id="KW-0812">Transmembrane</keyword>
<dbReference type="GO" id="GO:0055085">
    <property type="term" value="P:transmembrane transport"/>
    <property type="evidence" value="ECO:0007669"/>
    <property type="project" value="TreeGrafter"/>
</dbReference>
<comment type="similarity">
    <text evidence="2">Belongs to the autoinducer-2 exporter (AI-2E) (TC 2.A.86) family.</text>
</comment>
<proteinExistence type="inferred from homology"/>
<comment type="subcellular location">
    <subcellularLocation>
        <location evidence="1">Membrane</location>
        <topology evidence="1">Multi-pass membrane protein</topology>
    </subcellularLocation>
</comment>
<gene>
    <name evidence="8" type="ORF">KME15_23450</name>
</gene>
<evidence type="ECO:0000256" key="3">
    <source>
        <dbReference type="ARBA" id="ARBA00022692"/>
    </source>
</evidence>
<dbReference type="GO" id="GO:0016020">
    <property type="term" value="C:membrane"/>
    <property type="evidence" value="ECO:0007669"/>
    <property type="project" value="UniProtKB-SubCell"/>
</dbReference>
<sequence>MKLGQWLSFLCIIISLILLWQARNILLLVFTAVVLATALNSLVMRFRKSGMRRDRAVMLTLLISFLLIILFTYLIVPPFANQLLKLGALVPQGFTRVVTWLEELLNNRPAWLENVQLPSADSLIEEAQPVLRAAVPNFFSFFSGSLSVVLQILLLAILTLMLLANPEAYRHAVIRLFPSFYRHRADAIFLECETALVSWMGGALISSTVVAVLSAIGLWALNIQFVLAQALLAGLLNFIPNLGPTLSMVFPLTVAALDAPWKVVAVIILYVVIQNLESYWLTPTVMANQVSLLPAMTLAAQLMFASLFGFMGLLLALPLAVVAKTLIQEVLIKDILDNWKNEKYKEPPLVTGEEITDPGQPTVFSASDLPEDLFED</sequence>
<feature type="transmembrane region" description="Helical" evidence="7">
    <location>
        <begin position="56"/>
        <end position="76"/>
    </location>
</feature>
<feature type="region of interest" description="Disordered" evidence="6">
    <location>
        <begin position="350"/>
        <end position="376"/>
    </location>
</feature>
<keyword evidence="5 7" id="KW-0472">Membrane</keyword>
<feature type="transmembrane region" description="Helical" evidence="7">
    <location>
        <begin position="293"/>
        <end position="323"/>
    </location>
</feature>
<accession>A0A951QH11</accession>
<evidence type="ECO:0000313" key="9">
    <source>
        <dbReference type="Proteomes" id="UP000757435"/>
    </source>
</evidence>
<dbReference type="PANTHER" id="PTHR21716">
    <property type="entry name" value="TRANSMEMBRANE PROTEIN"/>
    <property type="match status" value="1"/>
</dbReference>
<evidence type="ECO:0000256" key="5">
    <source>
        <dbReference type="ARBA" id="ARBA00023136"/>
    </source>
</evidence>
<evidence type="ECO:0000256" key="2">
    <source>
        <dbReference type="ARBA" id="ARBA00009773"/>
    </source>
</evidence>
<dbReference type="Pfam" id="PF01594">
    <property type="entry name" value="AI-2E_transport"/>
    <property type="match status" value="1"/>
</dbReference>
<dbReference type="InterPro" id="IPR002549">
    <property type="entry name" value="AI-2E-like"/>
</dbReference>
<evidence type="ECO:0000256" key="7">
    <source>
        <dbReference type="SAM" id="Phobius"/>
    </source>
</evidence>
<dbReference type="PANTHER" id="PTHR21716:SF62">
    <property type="entry name" value="TRANSPORT PROTEIN YDBI-RELATED"/>
    <property type="match status" value="1"/>
</dbReference>